<feature type="chain" id="PRO_5041750185" description="Phosphatidylserine decarboxylase alpha chain" evidence="12">
    <location>
        <begin position="254"/>
        <end position="297"/>
    </location>
</feature>
<dbReference type="UniPathway" id="UPA00558">
    <property type="reaction ID" value="UER00616"/>
</dbReference>
<keyword evidence="11 12" id="KW-0670">Pyruvate</keyword>
<keyword evidence="9 12" id="KW-0456">Lyase</keyword>
<comment type="subunit">
    <text evidence="12">Heterodimer of a large membrane-associated beta subunit and a small pyruvoyl-containing alpha subunit.</text>
</comment>
<keyword evidence="6 12" id="KW-0472">Membrane</keyword>
<dbReference type="KEGG" id="hhs:HHS_02710"/>
<dbReference type="GO" id="GO:0006646">
    <property type="term" value="P:phosphatidylethanolamine biosynthetic process"/>
    <property type="evidence" value="ECO:0007669"/>
    <property type="project" value="UniProtKB-UniRule"/>
</dbReference>
<feature type="active site" description="Charge relay system; for autoendoproteolytic cleavage activity" evidence="12">
    <location>
        <position position="147"/>
    </location>
</feature>
<feature type="chain" id="PRO_5041750184" description="Phosphatidylserine decarboxylase beta chain" evidence="12">
    <location>
        <begin position="1"/>
        <end position="253"/>
    </location>
</feature>
<evidence type="ECO:0000256" key="9">
    <source>
        <dbReference type="ARBA" id="ARBA00023239"/>
    </source>
</evidence>
<keyword evidence="5 12" id="KW-0443">Lipid metabolism</keyword>
<evidence type="ECO:0000256" key="7">
    <source>
        <dbReference type="ARBA" id="ARBA00023145"/>
    </source>
</evidence>
<evidence type="ECO:0000256" key="6">
    <source>
        <dbReference type="ARBA" id="ARBA00023136"/>
    </source>
</evidence>
<evidence type="ECO:0000313" key="13">
    <source>
        <dbReference type="EMBL" id="BAO00241.1"/>
    </source>
</evidence>
<dbReference type="EC" id="4.1.1.65" evidence="12"/>
<accession>U3U2A4</accession>
<dbReference type="STRING" id="1235990.BMSBPS_0743"/>
<keyword evidence="8 12" id="KW-0594">Phospholipid biosynthesis</keyword>
<comment type="catalytic activity">
    <reaction evidence="12">
        <text>a 1,2-diacyl-sn-glycero-3-phospho-L-serine + H(+) = a 1,2-diacyl-sn-glycero-3-phosphoethanolamine + CO2</text>
        <dbReference type="Rhea" id="RHEA:20828"/>
        <dbReference type="ChEBI" id="CHEBI:15378"/>
        <dbReference type="ChEBI" id="CHEBI:16526"/>
        <dbReference type="ChEBI" id="CHEBI:57262"/>
        <dbReference type="ChEBI" id="CHEBI:64612"/>
        <dbReference type="EC" id="4.1.1.65"/>
    </reaction>
</comment>
<dbReference type="InterPro" id="IPR033178">
    <property type="entry name" value="PSD_type1_pro"/>
</dbReference>
<dbReference type="PANTHER" id="PTHR10067">
    <property type="entry name" value="PHOSPHATIDYLSERINE DECARBOXYLASE"/>
    <property type="match status" value="1"/>
</dbReference>
<name>U3U2A4_9GAMM</name>
<feature type="modified residue" description="Pyruvic acid (Ser); by autocatalysis" evidence="12">
    <location>
        <position position="254"/>
    </location>
</feature>
<evidence type="ECO:0000313" key="14">
    <source>
        <dbReference type="Proteomes" id="UP000016900"/>
    </source>
</evidence>
<feature type="active site" description="Schiff-base intermediate with substrate; via pyruvic acid; for decarboxylase activity" evidence="12">
    <location>
        <position position="254"/>
    </location>
</feature>
<organism evidence="13 14">
    <name type="scientific">Candidatus Pantoea carbekii</name>
    <dbReference type="NCBI Taxonomy" id="1235990"/>
    <lineage>
        <taxon>Bacteria</taxon>
        <taxon>Pseudomonadati</taxon>
        <taxon>Pseudomonadota</taxon>
        <taxon>Gammaproteobacteria</taxon>
        <taxon>Enterobacterales</taxon>
        <taxon>Erwiniaceae</taxon>
        <taxon>Pantoea</taxon>
    </lineage>
</organism>
<dbReference type="OrthoDB" id="9802030at2"/>
<evidence type="ECO:0000256" key="5">
    <source>
        <dbReference type="ARBA" id="ARBA00023098"/>
    </source>
</evidence>
<comment type="subcellular location">
    <subcellularLocation>
        <location evidence="12">Cell membrane</location>
        <topology evidence="12">Peripheral membrane protein</topology>
    </subcellularLocation>
</comment>
<protein>
    <recommendedName>
        <fullName evidence="12">Phosphatidylserine decarboxylase proenzyme</fullName>
        <ecNumber evidence="12">4.1.1.65</ecNumber>
    </recommendedName>
    <component>
        <recommendedName>
            <fullName evidence="12">Phosphatidylserine decarboxylase alpha chain</fullName>
        </recommendedName>
    </component>
    <component>
        <recommendedName>
            <fullName evidence="12">Phosphatidylserine decarboxylase beta chain</fullName>
        </recommendedName>
    </component>
</protein>
<dbReference type="EMBL" id="AP012554">
    <property type="protein sequence ID" value="BAO00241.1"/>
    <property type="molecule type" value="Genomic_DNA"/>
</dbReference>
<dbReference type="PANTHER" id="PTHR10067:SF6">
    <property type="entry name" value="PHOSPHATIDYLSERINE DECARBOXYLASE PROENZYME, MITOCHONDRIAL"/>
    <property type="match status" value="1"/>
</dbReference>
<dbReference type="HAMAP" id="MF_00662">
    <property type="entry name" value="PS_decarb_PSD_B_type1"/>
    <property type="match status" value="1"/>
</dbReference>
<keyword evidence="7 12" id="KW-0865">Zymogen</keyword>
<comment type="similarity">
    <text evidence="12">Belongs to the phosphatidylserine decarboxylase family. PSD-B subfamily. Prokaryotic type I sub-subfamily.</text>
</comment>
<keyword evidence="4 12" id="KW-0210">Decarboxylase</keyword>
<proteinExistence type="inferred from homology"/>
<evidence type="ECO:0000256" key="11">
    <source>
        <dbReference type="ARBA" id="ARBA00023317"/>
    </source>
</evidence>
<feature type="site" description="Cleavage (non-hydrolytic); by autocatalysis" evidence="12">
    <location>
        <begin position="253"/>
        <end position="254"/>
    </location>
</feature>
<comment type="pathway">
    <text evidence="12">Phospholipid metabolism; phosphatidylethanolamine biosynthesis; phosphatidylethanolamine from CDP-diacylglycerol: step 2/2.</text>
</comment>
<evidence type="ECO:0000256" key="2">
    <source>
        <dbReference type="ARBA" id="ARBA00022475"/>
    </source>
</evidence>
<evidence type="ECO:0000256" key="10">
    <source>
        <dbReference type="ARBA" id="ARBA00023264"/>
    </source>
</evidence>
<feature type="active site" description="Charge relay system; for autoendoproteolytic cleavage activity" evidence="12">
    <location>
        <position position="90"/>
    </location>
</feature>
<dbReference type="Pfam" id="PF02666">
    <property type="entry name" value="PS_Dcarbxylase"/>
    <property type="match status" value="1"/>
</dbReference>
<feature type="active site" description="Charge relay system; for autoendoproteolytic cleavage activity" evidence="12">
    <location>
        <position position="254"/>
    </location>
</feature>
<dbReference type="GO" id="GO:0004609">
    <property type="term" value="F:phosphatidylserine decarboxylase activity"/>
    <property type="evidence" value="ECO:0007669"/>
    <property type="project" value="UniProtKB-UniRule"/>
</dbReference>
<comment type="cofactor">
    <cofactor evidence="12">
        <name>pyruvate</name>
        <dbReference type="ChEBI" id="CHEBI:15361"/>
    </cofactor>
    <text evidence="12">Binds 1 pyruvoyl group covalently per subunit.</text>
</comment>
<keyword evidence="3 12" id="KW-0444">Lipid biosynthesis</keyword>
<keyword evidence="14" id="KW-1185">Reference proteome</keyword>
<dbReference type="InterPro" id="IPR033177">
    <property type="entry name" value="PSD-B"/>
</dbReference>
<dbReference type="KEGG" id="pck:BMSBPS_0743"/>
<sequence length="297" mass="33760">MFDRFRIVLNYFLPKKWLTRLAGKAANYKGGWLTKKIIDIFVRFYAINIREADNYNTASYDTFNDFFIRRLKKDARRINSNNCFLVMPADGSISQLGHIKGDQIFQAKGLYYNLAGLLAGNNALASHFLNGIFINIYLSPQDYHRVHMPCRGVLSEMIYIPGRLYSVNPISTRNIPNLFCCNERVICVFHTDYGLMVQILIGATIIGSIETVWAGTVTSPHKDIAKHWHYPTADHKDAIILLKGDEMGCFKLGSTVINLFTPNTIKLIKNLKPEDKIYFGQPLAVALSQHINILHVS</sequence>
<dbReference type="Proteomes" id="UP000016900">
    <property type="component" value="Chromosome"/>
</dbReference>
<evidence type="ECO:0000256" key="3">
    <source>
        <dbReference type="ARBA" id="ARBA00022516"/>
    </source>
</evidence>
<evidence type="ECO:0000256" key="8">
    <source>
        <dbReference type="ARBA" id="ARBA00023209"/>
    </source>
</evidence>
<keyword evidence="10 12" id="KW-1208">Phospholipid metabolism</keyword>
<comment type="pathway">
    <text evidence="1">Lipid metabolism.</text>
</comment>
<dbReference type="RefSeq" id="WP_022564260.1">
    <property type="nucleotide sequence ID" value="NZ_CP010907.1"/>
</dbReference>
<comment type="PTM">
    <text evidence="12">Is synthesized initially as an inactive proenzyme. Formation of the active enzyme involves a self-maturation process in which the active site pyruvoyl group is generated from an internal serine residue via an autocatalytic post-translational modification. Two non-identical subunits are generated from the proenzyme in this reaction, and the pyruvate is formed at the N-terminus of the alpha chain, which is derived from the carboxyl end of the proenzyme. The autoendoproteolytic cleavage occurs by a canonical serine protease mechanism, in which the side chain hydroxyl group of the serine supplies its oxygen atom to form the C-terminus of the beta chain, while the remainder of the serine residue undergoes an oxidative deamination to produce ammonia and the pyruvoyl prosthetic group on the alpha chain. During this reaction, the Ser that is part of the protease active site of the proenzyme becomes the pyruvoyl prosthetic group, which constitutes an essential element of the active site of the mature decarboxylase.</text>
</comment>
<comment type="function">
    <text evidence="12">Catalyzes the formation of phosphatidylethanolamine (PtdEtn) from phosphatidylserine (PtdSer).</text>
</comment>
<dbReference type="InterPro" id="IPR003817">
    <property type="entry name" value="PS_Dcarbxylase"/>
</dbReference>
<gene>
    <name evidence="12 13" type="primary">psd</name>
    <name evidence="13" type="ORF">HHS_02710</name>
</gene>
<dbReference type="NCBIfam" id="TIGR00163">
    <property type="entry name" value="PS_decarb"/>
    <property type="match status" value="1"/>
</dbReference>
<dbReference type="eggNOG" id="COG0688">
    <property type="taxonomic scope" value="Bacteria"/>
</dbReference>
<reference evidence="13 14" key="1">
    <citation type="submission" date="2012-10" db="EMBL/GenBank/DDBJ databases">
        <title>Genome sequence of the symbiont of the pentatomidae stink bug Halyomorpha halys.</title>
        <authorList>
            <person name="Kobayashi H."/>
            <person name="Fujii-Muramatsu R."/>
            <person name="Takeishi K."/>
            <person name="Noda H."/>
        </authorList>
    </citation>
    <scope>NUCLEOTIDE SEQUENCE [LARGE SCALE GENOMIC DNA]</scope>
</reference>
<evidence type="ECO:0000256" key="1">
    <source>
        <dbReference type="ARBA" id="ARBA00005189"/>
    </source>
</evidence>
<dbReference type="AlphaFoldDB" id="U3U2A4"/>
<dbReference type="GO" id="GO:0005886">
    <property type="term" value="C:plasma membrane"/>
    <property type="evidence" value="ECO:0007669"/>
    <property type="project" value="UniProtKB-SubCell"/>
</dbReference>
<evidence type="ECO:0000256" key="12">
    <source>
        <dbReference type="HAMAP-Rule" id="MF_00662"/>
    </source>
</evidence>
<evidence type="ECO:0000256" key="4">
    <source>
        <dbReference type="ARBA" id="ARBA00022793"/>
    </source>
</evidence>
<keyword evidence="2 12" id="KW-1003">Cell membrane</keyword>
<dbReference type="PATRIC" id="fig|1235990.3.peg.272"/>